<feature type="domain" description="Kinesin motor" evidence="9">
    <location>
        <begin position="9"/>
        <end position="426"/>
    </location>
</feature>
<dbReference type="GO" id="GO:0005737">
    <property type="term" value="C:cytoplasm"/>
    <property type="evidence" value="ECO:0007669"/>
    <property type="project" value="UniProtKB-SubCell"/>
</dbReference>
<reference evidence="10" key="1">
    <citation type="journal article" date="2014" name="Genome Announc.">
        <title>De novo whole-genome sequence and genome annotation of Lichtheimia ramosa.</title>
        <authorList>
            <person name="Linde J."/>
            <person name="Schwartze V."/>
            <person name="Binder U."/>
            <person name="Lass-Florl C."/>
            <person name="Voigt K."/>
            <person name="Horn F."/>
        </authorList>
    </citation>
    <scope>NUCLEOTIDE SEQUENCE</scope>
    <source>
        <strain evidence="10">JMRC FSU:6197</strain>
    </source>
</reference>
<evidence type="ECO:0000256" key="2">
    <source>
        <dbReference type="ARBA" id="ARBA00022490"/>
    </source>
</evidence>
<feature type="compositionally biased region" description="Basic and acidic residues" evidence="8">
    <location>
        <begin position="1944"/>
        <end position="2001"/>
    </location>
</feature>
<evidence type="ECO:0000313" key="10">
    <source>
        <dbReference type="EMBL" id="CDS09522.1"/>
    </source>
</evidence>
<comment type="similarity">
    <text evidence="6">Belongs to the TRAFAC class myosin-kinesin ATPase superfamily. Kinesin family.</text>
</comment>
<proteinExistence type="inferred from homology"/>
<dbReference type="EMBL" id="LK023333">
    <property type="protein sequence ID" value="CDS09522.1"/>
    <property type="molecule type" value="Genomic_DNA"/>
</dbReference>
<dbReference type="InterPro" id="IPR001752">
    <property type="entry name" value="Kinesin_motor_dom"/>
</dbReference>
<dbReference type="GO" id="GO:0051231">
    <property type="term" value="P:spindle elongation"/>
    <property type="evidence" value="ECO:0007669"/>
    <property type="project" value="TreeGrafter"/>
</dbReference>
<dbReference type="PROSITE" id="PS50067">
    <property type="entry name" value="KINESIN_MOTOR_2"/>
    <property type="match status" value="1"/>
</dbReference>
<feature type="region of interest" description="Disordered" evidence="8">
    <location>
        <begin position="750"/>
        <end position="815"/>
    </location>
</feature>
<name>A0A077WS93_9FUNG</name>
<sequence>MGDLNAKRSGSGTLRIRPLTNRDRAQPRFANLSNDDVLKLHEKTVHVVPHNKLFTFDHVFGTDSQQSQVFETLGSKLIHKFIDGYNVTILAYGQTSSGKTYTMGTAQHQSGRYNLEDEGIVPRAMALLFDTLTGNHTASSTSTSTAAAPSSPPGGGERPITPAPSVSSSTDNTTGTRLRPPSRISMHHHHPPPPPSALPNINNTRKFSVKVSFIEIYNEELNDLLNGSPVSERPPITIREDAKGHIYWTGVKEVPVHSMEDVLFYLEQGTRNRATGATDMNEKSSRSHAIFSVSLKHEKWVSRSNNPSDKRATRDGEWMVSSSKFHFVDLAGSERLKRTAAEGDRRKEGININAGLLALGNVISALGDPSKRGTHVPYRDSKLTRLLQDSLGGSATTLMIACVSPAEYNLSETLNTLQYANRARNIKNRVEKNEVEEWMTTENIELLRSMIGKLKHEVRNLKSGSVSSSSTVVGSDNGGVSANPDIDQLFQEQRLVIADLQRQVEELDGEASVTRERNRVVEAELKRLRTIRKREEEISKTNNDFQHLVEPVIEEYEKSITALESQLAMARAALNHSDIGFEEQRAKLEQCELMLETQDQTVLDLRARITKLQEREQSNETYIDELEGKLMQSAKDARRDQELLNELKSRIMRFKETDENTEQYIFDLEQRLATSEAEKASLEKNVEDLEHRISERDDTIVKLREQLAKAEDTDTQKLMLNELDELTAKYNQLEKERDQLKTEVEHLSATATQQHNQHKDTSLSSLEKEDLEHHEKDPQELEGSDSSKTRRKAYRRSYAEEKETSDSVAAMAAKKAEERAEHEAARALQLERDLRELQEDHHETVKELDEVLMRYQEALEQVEMLQRPDGEEHPAVDDALSKEMSRAKEEADIREREARMQQISDLESRLAKLQEQHQDVTQQLEQAKHDKEHMAESYQMQLRDLQSKQEKADEEVQKLRVALDESKAALEQQTASLEEQLKCSRDELELYKTKMVTGDKELEETKSELIRHKELLASKEKEIAALLIARDDAVQSTKEELQQRLATTEAELERHKDLLSDIQNTNNTKLGLANGHLTSLQQQLAATQQELIQHQQLLEKSNITASEKAKLQTRLAETLNELEQHKDSKKMTEHELASLKDRLSSTLSELEQHKVTSSNETSELQQRLAETLLQLDQQERNKQVFADERLNVLQQQLNDARVELSQYKDDKTRSHEHLDRMQQQLRDTISQLERQQSDKNVAVDDLKQRLVQTQHELSQYKDDKVLTQEQLTHMQQHLSDTLADLEQHKSDKSLTAEQLNALRQQLLDTQNELEKSKHAFDEAQQSTQQLDELQHRLLATQNDLLRHKDMLSSKAIEEGQLAILQQQLAETQSELAHQLSSQREAADKQLKHQLAEKQAELDRQQKQADENQRILEQQLADVRTELAQYQQSSNNDKSQIANLQEQISTLSTTHEKQLKQLTDELENTKANHKQQLMDRDEQHKARMADKEQEYSTRQLNVQSSHDDLQQQLNDKSKALEDMTSEKANMEARVQTLEEELRRALASNDKTGEMTRLLDEKQAMLDAKTKETDELQQDLQHLEVALEELEVQKNDAENEKLRVLDEVTAENDELLMELEQIKREREENTRKHKDDLATLESQIQQLKDEREKDAIKHKDDMTTLESEIQQLKKEREEDVHKLTTLQSEIDELKHSRQEDEHQHKAEIESVNKQAKDAQTLFDQKLTTLETELKASAEQLAKEKTHAAELQKEKVNLDKKIIELTQARGTLEQRISQLEKELQDHVAALQTMPSSAISQEEYNELIGELEDAQASNTEKDGHLRSLRSQVESHARTISDLQEQLEKATFASHVASSGDSEQVAKLYEERMTQLETKRKQLEDENVEYQTLAEELETEVSRLLKQEQDLQQEMHDTKTTLEKQITDLRSQHNQQSKALEKRIKGTEDALTEAQKKAQEQREQLQHEYEQLQQERENLEQENRRMQAETQKLHAEIAAERKDKQKAQQSLASLEAQLEELISKKSKFMCF</sequence>
<evidence type="ECO:0000256" key="7">
    <source>
        <dbReference type="SAM" id="Coils"/>
    </source>
</evidence>
<gene>
    <name evidence="10" type="ORF">LRAMOSA10882</name>
</gene>
<dbReference type="SMART" id="SM00129">
    <property type="entry name" value="KISc"/>
    <property type="match status" value="1"/>
</dbReference>
<feature type="compositionally biased region" description="Low complexity" evidence="8">
    <location>
        <begin position="137"/>
        <end position="149"/>
    </location>
</feature>
<dbReference type="GO" id="GO:0005875">
    <property type="term" value="C:microtubule associated complex"/>
    <property type="evidence" value="ECO:0007669"/>
    <property type="project" value="TreeGrafter"/>
</dbReference>
<dbReference type="GO" id="GO:0003777">
    <property type="term" value="F:microtubule motor activity"/>
    <property type="evidence" value="ECO:0007669"/>
    <property type="project" value="InterPro"/>
</dbReference>
<feature type="region of interest" description="Disordered" evidence="8">
    <location>
        <begin position="136"/>
        <end position="202"/>
    </location>
</feature>
<dbReference type="InterPro" id="IPR019821">
    <property type="entry name" value="Kinesin_motor_CS"/>
</dbReference>
<evidence type="ECO:0000256" key="6">
    <source>
        <dbReference type="PROSITE-ProRule" id="PRU00283"/>
    </source>
</evidence>
<feature type="compositionally biased region" description="Basic and acidic residues" evidence="8">
    <location>
        <begin position="1384"/>
        <end position="1410"/>
    </location>
</feature>
<dbReference type="PROSITE" id="PS00411">
    <property type="entry name" value="KINESIN_MOTOR_1"/>
    <property type="match status" value="1"/>
</dbReference>
<dbReference type="PANTHER" id="PTHR47969:SF15">
    <property type="entry name" value="CHROMOSOME-ASSOCIATED KINESIN KIF4A-RELATED"/>
    <property type="match status" value="1"/>
</dbReference>
<protein>
    <recommendedName>
        <fullName evidence="9">Kinesin motor domain-containing protein</fullName>
    </recommendedName>
</protein>
<dbReference type="GO" id="GO:0007052">
    <property type="term" value="P:mitotic spindle organization"/>
    <property type="evidence" value="ECO:0007669"/>
    <property type="project" value="TreeGrafter"/>
</dbReference>
<organism evidence="10">
    <name type="scientific">Lichtheimia ramosa</name>
    <dbReference type="NCBI Taxonomy" id="688394"/>
    <lineage>
        <taxon>Eukaryota</taxon>
        <taxon>Fungi</taxon>
        <taxon>Fungi incertae sedis</taxon>
        <taxon>Mucoromycota</taxon>
        <taxon>Mucoromycotina</taxon>
        <taxon>Mucoromycetes</taxon>
        <taxon>Mucorales</taxon>
        <taxon>Lichtheimiaceae</taxon>
        <taxon>Lichtheimia</taxon>
    </lineage>
</organism>
<feature type="region of interest" description="Disordered" evidence="8">
    <location>
        <begin position="1"/>
        <end position="22"/>
    </location>
</feature>
<evidence type="ECO:0000256" key="8">
    <source>
        <dbReference type="SAM" id="MobiDB-lite"/>
    </source>
</evidence>
<feature type="coiled-coil region" evidence="7">
    <location>
        <begin position="553"/>
        <end position="750"/>
    </location>
</feature>
<dbReference type="Gene3D" id="3.40.850.10">
    <property type="entry name" value="Kinesin motor domain"/>
    <property type="match status" value="1"/>
</dbReference>
<feature type="coiled-coil region" evidence="7">
    <location>
        <begin position="1731"/>
        <end position="1786"/>
    </location>
</feature>
<evidence type="ECO:0000259" key="9">
    <source>
        <dbReference type="PROSITE" id="PS50067"/>
    </source>
</evidence>
<evidence type="ECO:0000256" key="1">
    <source>
        <dbReference type="ARBA" id="ARBA00004496"/>
    </source>
</evidence>
<comment type="subcellular location">
    <subcellularLocation>
        <location evidence="1">Cytoplasm</location>
    </subcellularLocation>
</comment>
<dbReference type="PANTHER" id="PTHR47969">
    <property type="entry name" value="CHROMOSOME-ASSOCIATED KINESIN KIF4A-RELATED"/>
    <property type="match status" value="1"/>
</dbReference>
<feature type="coiled-coil region" evidence="7">
    <location>
        <begin position="490"/>
        <end position="517"/>
    </location>
</feature>
<dbReference type="InterPro" id="IPR027417">
    <property type="entry name" value="P-loop_NTPase"/>
</dbReference>
<dbReference type="OrthoDB" id="3176171at2759"/>
<feature type="compositionally biased region" description="Basic and acidic residues" evidence="8">
    <location>
        <begin position="757"/>
        <end position="779"/>
    </location>
</feature>
<feature type="region of interest" description="Disordered" evidence="8">
    <location>
        <begin position="1471"/>
        <end position="1507"/>
    </location>
</feature>
<feature type="binding site" evidence="6">
    <location>
        <begin position="93"/>
        <end position="100"/>
    </location>
    <ligand>
        <name>ATP</name>
        <dbReference type="ChEBI" id="CHEBI:30616"/>
    </ligand>
</feature>
<feature type="compositionally biased region" description="Basic and acidic residues" evidence="8">
    <location>
        <begin position="1471"/>
        <end position="1494"/>
    </location>
</feature>
<dbReference type="GO" id="GO:0008017">
    <property type="term" value="F:microtubule binding"/>
    <property type="evidence" value="ECO:0007669"/>
    <property type="project" value="InterPro"/>
</dbReference>
<evidence type="ECO:0000256" key="3">
    <source>
        <dbReference type="ARBA" id="ARBA00022741"/>
    </source>
</evidence>
<dbReference type="Gene3D" id="1.10.287.1490">
    <property type="match status" value="1"/>
</dbReference>
<feature type="region of interest" description="Disordered" evidence="8">
    <location>
        <begin position="1944"/>
        <end position="2005"/>
    </location>
</feature>
<feature type="region of interest" description="Disordered" evidence="8">
    <location>
        <begin position="1375"/>
        <end position="1410"/>
    </location>
</feature>
<keyword evidence="4 6" id="KW-0067">ATP-binding</keyword>
<keyword evidence="6" id="KW-0505">Motor protein</keyword>
<dbReference type="GO" id="GO:0005524">
    <property type="term" value="F:ATP binding"/>
    <property type="evidence" value="ECO:0007669"/>
    <property type="project" value="UniProtKB-UniRule"/>
</dbReference>
<evidence type="ECO:0000256" key="4">
    <source>
        <dbReference type="ARBA" id="ARBA00022840"/>
    </source>
</evidence>
<dbReference type="Pfam" id="PF00225">
    <property type="entry name" value="Kinesin"/>
    <property type="match status" value="1"/>
</dbReference>
<keyword evidence="2" id="KW-0963">Cytoplasm</keyword>
<dbReference type="PRINTS" id="PR00380">
    <property type="entry name" value="KINESINHEAVY"/>
</dbReference>
<dbReference type="GO" id="GO:0007018">
    <property type="term" value="P:microtubule-based movement"/>
    <property type="evidence" value="ECO:0007669"/>
    <property type="project" value="InterPro"/>
</dbReference>
<evidence type="ECO:0000256" key="5">
    <source>
        <dbReference type="ARBA" id="ARBA00023054"/>
    </source>
</evidence>
<dbReference type="InterPro" id="IPR027640">
    <property type="entry name" value="Kinesin-like_fam"/>
</dbReference>
<feature type="compositionally biased region" description="Polar residues" evidence="8">
    <location>
        <begin position="164"/>
        <end position="176"/>
    </location>
</feature>
<dbReference type="SUPFAM" id="SSF52540">
    <property type="entry name" value="P-loop containing nucleoside triphosphate hydrolases"/>
    <property type="match status" value="1"/>
</dbReference>
<keyword evidence="5 7" id="KW-0175">Coiled coil</keyword>
<dbReference type="InterPro" id="IPR036961">
    <property type="entry name" value="Kinesin_motor_dom_sf"/>
</dbReference>
<accession>A0A077WS93</accession>
<keyword evidence="3 6" id="KW-0547">Nucleotide-binding</keyword>